<gene>
    <name evidence="1" type="ORF">K7472_13440</name>
</gene>
<sequence length="72" mass="8114">MVLLGKAKEQDCPPLVAIRKIREAGLFEVGREFNIAVDLKTVYGLTPQQLHDVVGWFRGVVSDEDLEETFPE</sequence>
<dbReference type="Proteomes" id="UP001198565">
    <property type="component" value="Unassembled WGS sequence"/>
</dbReference>
<protein>
    <submittedName>
        <fullName evidence="1">Uncharacterized protein</fullName>
    </submittedName>
</protein>
<dbReference type="RefSeq" id="WP_222977490.1">
    <property type="nucleotide sequence ID" value="NZ_JAINVZ010000007.1"/>
</dbReference>
<evidence type="ECO:0000313" key="2">
    <source>
        <dbReference type="Proteomes" id="UP001198565"/>
    </source>
</evidence>
<keyword evidence="2" id="KW-1185">Reference proteome</keyword>
<dbReference type="EMBL" id="JAINVZ010000007">
    <property type="protein sequence ID" value="MBY8885850.1"/>
    <property type="molecule type" value="Genomic_DNA"/>
</dbReference>
<reference evidence="1 2" key="1">
    <citation type="submission" date="2021-08" db="EMBL/GenBank/DDBJ databases">
        <title>Streptomyces sp. PTM05 isolated from lichen.</title>
        <authorList>
            <person name="Somphong A."/>
            <person name="Phongsopitanun W."/>
            <person name="Tanasupawat S."/>
        </authorList>
    </citation>
    <scope>NUCLEOTIDE SEQUENCE [LARGE SCALE GENOMIC DNA]</scope>
    <source>
        <strain evidence="1 2">Ptm05</strain>
    </source>
</reference>
<comment type="caution">
    <text evidence="1">The sequence shown here is derived from an EMBL/GenBank/DDBJ whole genome shotgun (WGS) entry which is preliminary data.</text>
</comment>
<evidence type="ECO:0000313" key="1">
    <source>
        <dbReference type="EMBL" id="MBY8885850.1"/>
    </source>
</evidence>
<accession>A0ABS7QRP1</accession>
<organism evidence="1 2">
    <name type="scientific">Streptantibioticus parmotrematis</name>
    <dbReference type="NCBI Taxonomy" id="2873249"/>
    <lineage>
        <taxon>Bacteria</taxon>
        <taxon>Bacillati</taxon>
        <taxon>Actinomycetota</taxon>
        <taxon>Actinomycetes</taxon>
        <taxon>Kitasatosporales</taxon>
        <taxon>Streptomycetaceae</taxon>
        <taxon>Streptantibioticus</taxon>
    </lineage>
</organism>
<proteinExistence type="predicted"/>
<name>A0ABS7QRP1_9ACTN</name>